<dbReference type="Pfam" id="PF07071">
    <property type="entry name" value="KDGP_aldolase"/>
    <property type="match status" value="1"/>
</dbReference>
<organism evidence="1 2">
    <name type="scientific">Dielma fastidiosa</name>
    <dbReference type="NCBI Taxonomy" id="1034346"/>
    <lineage>
        <taxon>Bacteria</taxon>
        <taxon>Bacillati</taxon>
        <taxon>Bacillota</taxon>
        <taxon>Erysipelotrichia</taxon>
        <taxon>Erysipelotrichales</taxon>
        <taxon>Erysipelotrichaceae</taxon>
        <taxon>Dielma</taxon>
    </lineage>
</organism>
<gene>
    <name evidence="1" type="ORF">DES51_1082</name>
</gene>
<dbReference type="STRING" id="1034346.GCA_000313565_00593"/>
<dbReference type="Proteomes" id="UP000247612">
    <property type="component" value="Unassembled WGS sequence"/>
</dbReference>
<dbReference type="Gene3D" id="3.20.20.70">
    <property type="entry name" value="Aldolase class I"/>
    <property type="match status" value="1"/>
</dbReference>
<reference evidence="1 2" key="1">
    <citation type="submission" date="2018-05" db="EMBL/GenBank/DDBJ databases">
        <title>Genomic Encyclopedia of Type Strains, Phase IV (KMG-IV): sequencing the most valuable type-strain genomes for metagenomic binning, comparative biology and taxonomic classification.</title>
        <authorList>
            <person name="Goeker M."/>
        </authorList>
    </citation>
    <scope>NUCLEOTIDE SEQUENCE [LARGE SCALE GENOMIC DNA]</scope>
    <source>
        <strain evidence="1 2">JC118</strain>
    </source>
</reference>
<evidence type="ECO:0000313" key="2">
    <source>
        <dbReference type="Proteomes" id="UP000247612"/>
    </source>
</evidence>
<sequence length="239" mass="25701">MSIYYHDQLCLNCLCGSIENAKEILEVMEGHALIGLLSTAYENEAAAVSAMLTYQNALNGHISVGLGGGNPAQWQKVAHIAKELKPAHVNQLFTAVGYTRALCPNAHINALVSPSGTCGLVKVSVGPLSQQAEPALIPISTAIEMIREMGGNSLKFFPMQGLTRRDELMAVAEAAAKADLILEPTGGITTDNLEEILRMLLNAGVKKIIPHVYTSIMDEHGVTRISEVKKIAEIFKKLL</sequence>
<protein>
    <submittedName>
        <fullName evidence="1">Uncharacterized protein (TIGR03581 family)</fullName>
    </submittedName>
</protein>
<name>A0A318L8P5_9FIRM</name>
<evidence type="ECO:0000313" key="1">
    <source>
        <dbReference type="EMBL" id="PXX78077.1"/>
    </source>
</evidence>
<accession>A0A318L8P5</accession>
<comment type="caution">
    <text evidence="1">The sequence shown here is derived from an EMBL/GenBank/DDBJ whole genome shotgun (WGS) entry which is preliminary data.</text>
</comment>
<dbReference type="NCBIfam" id="NF047796">
    <property type="entry name" value="DhDoxPGlucAldDagF"/>
    <property type="match status" value="1"/>
</dbReference>
<dbReference type="RefSeq" id="WP_022936899.1">
    <property type="nucleotide sequence ID" value="NZ_CABKRQ010000001.1"/>
</dbReference>
<dbReference type="AlphaFoldDB" id="A0A318L8P5"/>
<dbReference type="NCBIfam" id="TIGR03581">
    <property type="entry name" value="EF_0839"/>
    <property type="match status" value="1"/>
</dbReference>
<keyword evidence="2" id="KW-1185">Reference proteome</keyword>
<proteinExistence type="predicted"/>
<dbReference type="OrthoDB" id="6580179at2"/>
<dbReference type="EMBL" id="QJKH01000008">
    <property type="protein sequence ID" value="PXX78077.1"/>
    <property type="molecule type" value="Genomic_DNA"/>
</dbReference>
<dbReference type="InterPro" id="IPR013785">
    <property type="entry name" value="Aldolase_TIM"/>
</dbReference>
<dbReference type="InterPro" id="IPR010763">
    <property type="entry name" value="DgaF"/>
</dbReference>
<dbReference type="SUPFAM" id="SSF51569">
    <property type="entry name" value="Aldolase"/>
    <property type="match status" value="1"/>
</dbReference>